<evidence type="ECO:0000313" key="5">
    <source>
        <dbReference type="Proteomes" id="UP000019376"/>
    </source>
</evidence>
<protein>
    <submittedName>
        <fullName evidence="4">Putative UDP-GalNAc:alpha-1,4-N-acetylgalactosaminyltransferase</fullName>
    </submittedName>
</protein>
<dbReference type="HOGENOM" id="CLU_036369_2_0_1"/>
<evidence type="ECO:0000256" key="1">
    <source>
        <dbReference type="ARBA" id="ARBA00009003"/>
    </source>
</evidence>
<dbReference type="InterPro" id="IPR029044">
    <property type="entry name" value="Nucleotide-diphossugar_trans"/>
</dbReference>
<accession>S7ZKJ7</accession>
<dbReference type="GO" id="GO:0051999">
    <property type="term" value="P:mannosyl-inositol phosphorylceramide biosynthetic process"/>
    <property type="evidence" value="ECO:0007669"/>
    <property type="project" value="TreeGrafter"/>
</dbReference>
<keyword evidence="5" id="KW-1185">Reference proteome</keyword>
<dbReference type="Proteomes" id="UP000019376">
    <property type="component" value="Unassembled WGS sequence"/>
</dbReference>
<gene>
    <name evidence="4" type="ORF">PDE_04160</name>
</gene>
<proteinExistence type="inferred from homology"/>
<evidence type="ECO:0000313" key="4">
    <source>
        <dbReference type="EMBL" id="EPS29211.1"/>
    </source>
</evidence>
<keyword evidence="3" id="KW-1133">Transmembrane helix</keyword>
<reference evidence="4 5" key="1">
    <citation type="journal article" date="2013" name="PLoS ONE">
        <title>Genomic and secretomic analyses reveal unique features of the lignocellulolytic enzyme system of Penicillium decumbens.</title>
        <authorList>
            <person name="Liu G."/>
            <person name="Zhang L."/>
            <person name="Wei X."/>
            <person name="Zou G."/>
            <person name="Qin Y."/>
            <person name="Ma L."/>
            <person name="Li J."/>
            <person name="Zheng H."/>
            <person name="Wang S."/>
            <person name="Wang C."/>
            <person name="Xun L."/>
            <person name="Zhao G.-P."/>
            <person name="Zhou Z."/>
            <person name="Qu Y."/>
        </authorList>
    </citation>
    <scope>NUCLEOTIDE SEQUENCE [LARGE SCALE GENOMIC DNA]</scope>
    <source>
        <strain evidence="5">114-2 / CGMCC 5302</strain>
    </source>
</reference>
<dbReference type="InterPro" id="IPR007577">
    <property type="entry name" value="GlycoTrfase_DXD_sugar-bd_CS"/>
</dbReference>
<dbReference type="PhylomeDB" id="S7ZKJ7"/>
<dbReference type="PANTHER" id="PTHR32385">
    <property type="entry name" value="MANNOSYL PHOSPHORYLINOSITOL CERAMIDE SYNTHASE"/>
    <property type="match status" value="1"/>
</dbReference>
<name>S7ZKJ7_PENO1</name>
<evidence type="ECO:0000256" key="3">
    <source>
        <dbReference type="SAM" id="Phobius"/>
    </source>
</evidence>
<dbReference type="Pfam" id="PF04488">
    <property type="entry name" value="Gly_transf_sug"/>
    <property type="match status" value="1"/>
</dbReference>
<dbReference type="OrthoDB" id="3647at2759"/>
<dbReference type="Gene3D" id="3.90.550.20">
    <property type="match status" value="1"/>
</dbReference>
<dbReference type="EMBL" id="KB644411">
    <property type="protein sequence ID" value="EPS29211.1"/>
    <property type="molecule type" value="Genomic_DNA"/>
</dbReference>
<dbReference type="InterPro" id="IPR051706">
    <property type="entry name" value="Glycosyltransferase_domain"/>
</dbReference>
<evidence type="ECO:0000256" key="2">
    <source>
        <dbReference type="ARBA" id="ARBA00022679"/>
    </source>
</evidence>
<organism evidence="4 5">
    <name type="scientific">Penicillium oxalicum (strain 114-2 / CGMCC 5302)</name>
    <name type="common">Penicillium decumbens</name>
    <dbReference type="NCBI Taxonomy" id="933388"/>
    <lineage>
        <taxon>Eukaryota</taxon>
        <taxon>Fungi</taxon>
        <taxon>Dikarya</taxon>
        <taxon>Ascomycota</taxon>
        <taxon>Pezizomycotina</taxon>
        <taxon>Eurotiomycetes</taxon>
        <taxon>Eurotiomycetidae</taxon>
        <taxon>Eurotiales</taxon>
        <taxon>Aspergillaceae</taxon>
        <taxon>Penicillium</taxon>
    </lineage>
</organism>
<keyword evidence="3" id="KW-0812">Transmembrane</keyword>
<dbReference type="SUPFAM" id="SSF53448">
    <property type="entry name" value="Nucleotide-diphospho-sugar transferases"/>
    <property type="match status" value="1"/>
</dbReference>
<sequence>MARGRLRVCLIVISLFVLAFLGASSIQRLYQLLRLPFVWYGSAVYATISQQHDHFDLTFESYGANYSVQDDGFRPLIPARMHHIHLGPNPPKPEWIAARSDCLRQHESWEFFLWNDNNAPQFVEANYPHLYEMWKNYPFVVQRVDALRYMTLKTYGGAVLDFDLACKRSMEPLRRFEFVAPAAHPAGFSIGMMLASQNNTFVNSLVESLPRFNHVFPLLPYVTVMFSTGCHYASTVFTLQKERAKYRILSGTLNQPNLHMLNGYVNTPLFRHLGSSSWHAGDARLILKLKNTPPKYIALAAVIAITVLATLICCMCSLRHRLRSRRDVESLARSSPSKSSCKDT</sequence>
<keyword evidence="2 4" id="KW-0808">Transferase</keyword>
<dbReference type="GO" id="GO:0000030">
    <property type="term" value="F:mannosyltransferase activity"/>
    <property type="evidence" value="ECO:0007669"/>
    <property type="project" value="TreeGrafter"/>
</dbReference>
<dbReference type="PANTHER" id="PTHR32385:SF15">
    <property type="entry name" value="INOSITOL PHOSPHOCERAMIDE MANNOSYLTRANSFERASE 1"/>
    <property type="match status" value="1"/>
</dbReference>
<feature type="transmembrane region" description="Helical" evidence="3">
    <location>
        <begin position="296"/>
        <end position="318"/>
    </location>
</feature>
<comment type="similarity">
    <text evidence="1">Belongs to the glycosyltransferase 32 family.</text>
</comment>
<dbReference type="eggNOG" id="ENOG502S0TG">
    <property type="taxonomic scope" value="Eukaryota"/>
</dbReference>
<dbReference type="AlphaFoldDB" id="S7ZKJ7"/>
<keyword evidence="3" id="KW-0472">Membrane</keyword>
<dbReference type="GO" id="GO:0016020">
    <property type="term" value="C:membrane"/>
    <property type="evidence" value="ECO:0007669"/>
    <property type="project" value="GOC"/>
</dbReference>